<dbReference type="EC" id="2.7.13.3" evidence="4"/>
<keyword evidence="25" id="KW-1185">Reference proteome</keyword>
<evidence type="ECO:0000259" key="17">
    <source>
        <dbReference type="PROSITE" id="PS50046"/>
    </source>
</evidence>
<dbReference type="InterPro" id="IPR016132">
    <property type="entry name" value="Phyto_chromo_attachment"/>
</dbReference>
<dbReference type="PROSITE" id="PS50112">
    <property type="entry name" value="PAS"/>
    <property type="match status" value="2"/>
</dbReference>
<evidence type="ECO:0000256" key="11">
    <source>
        <dbReference type="ARBA" id="ARBA00022989"/>
    </source>
</evidence>
<dbReference type="InterPro" id="IPR050903">
    <property type="entry name" value="Bact_Chemotaxis_MeTrfase"/>
</dbReference>
<evidence type="ECO:0000256" key="16">
    <source>
        <dbReference type="SAM" id="Coils"/>
    </source>
</evidence>
<accession>A0A6H1TSJ0</accession>
<dbReference type="SMART" id="SM00388">
    <property type="entry name" value="HisKA"/>
    <property type="match status" value="1"/>
</dbReference>
<dbReference type="InterPro" id="IPR036097">
    <property type="entry name" value="HisK_dim/P_sf"/>
</dbReference>
<proteinExistence type="inferred from homology"/>
<dbReference type="Pfam" id="PF01590">
    <property type="entry name" value="GAF"/>
    <property type="match status" value="1"/>
</dbReference>
<dbReference type="KEGG" id="oxy:HCG48_02320"/>
<dbReference type="InterPro" id="IPR005467">
    <property type="entry name" value="His_kinase_dom"/>
</dbReference>
<feature type="domain" description="CheB-type methylesterase" evidence="22">
    <location>
        <begin position="11"/>
        <end position="196"/>
    </location>
</feature>
<organism evidence="24 25">
    <name type="scientific">Oxynema aestuarii AP17</name>
    <dbReference type="NCBI Taxonomy" id="2064643"/>
    <lineage>
        <taxon>Bacteria</taxon>
        <taxon>Bacillati</taxon>
        <taxon>Cyanobacteriota</taxon>
        <taxon>Cyanophyceae</taxon>
        <taxon>Oscillatoriophycideae</taxon>
        <taxon>Oscillatoriales</taxon>
        <taxon>Oscillatoriaceae</taxon>
        <taxon>Oxynema</taxon>
        <taxon>Oxynema aestuarii</taxon>
    </lineage>
</organism>
<dbReference type="PANTHER" id="PTHR24422:SF27">
    <property type="entry name" value="PROTEIN-GLUTAMATE O-METHYLTRANSFERASE"/>
    <property type="match status" value="1"/>
</dbReference>
<dbReference type="InterPro" id="IPR001789">
    <property type="entry name" value="Sig_transdc_resp-reg_receiver"/>
</dbReference>
<dbReference type="Pfam" id="PF01339">
    <property type="entry name" value="CheB_methylest"/>
    <property type="match status" value="1"/>
</dbReference>
<dbReference type="GO" id="GO:0000156">
    <property type="term" value="F:phosphorelay response regulator activity"/>
    <property type="evidence" value="ECO:0007669"/>
    <property type="project" value="InterPro"/>
</dbReference>
<dbReference type="CDD" id="cd00130">
    <property type="entry name" value="PAS"/>
    <property type="match status" value="1"/>
</dbReference>
<dbReference type="Gene3D" id="3.30.450.40">
    <property type="match status" value="1"/>
</dbReference>
<feature type="domain" description="PAS" evidence="20">
    <location>
        <begin position="968"/>
        <end position="1031"/>
    </location>
</feature>
<feature type="active site" evidence="14">
    <location>
        <position position="44"/>
    </location>
</feature>
<keyword evidence="10" id="KW-0067">ATP-binding</keyword>
<dbReference type="PRINTS" id="PR00996">
    <property type="entry name" value="CHERMTFRASE"/>
</dbReference>
<feature type="modified residue" description="4-aspartylphosphate" evidence="15">
    <location>
        <position position="1628"/>
    </location>
</feature>
<evidence type="ECO:0000256" key="9">
    <source>
        <dbReference type="ARBA" id="ARBA00022777"/>
    </source>
</evidence>
<dbReference type="Pfam" id="PF00512">
    <property type="entry name" value="HisKA"/>
    <property type="match status" value="1"/>
</dbReference>
<dbReference type="Gene3D" id="3.40.50.180">
    <property type="entry name" value="Methylesterase CheB, C-terminal domain"/>
    <property type="match status" value="1"/>
</dbReference>
<dbReference type="FunFam" id="1.10.287.130:FF:000004">
    <property type="entry name" value="Ethylene receptor 1"/>
    <property type="match status" value="1"/>
</dbReference>
<dbReference type="Gene3D" id="1.10.287.130">
    <property type="match status" value="1"/>
</dbReference>
<dbReference type="GO" id="GO:0006935">
    <property type="term" value="P:chemotaxis"/>
    <property type="evidence" value="ECO:0007669"/>
    <property type="project" value="UniProtKB-UniRule"/>
</dbReference>
<keyword evidence="6" id="KW-0808">Transferase</keyword>
<dbReference type="InterPro" id="IPR029063">
    <property type="entry name" value="SAM-dependent_MTases_sf"/>
</dbReference>
<dbReference type="SMART" id="SM00065">
    <property type="entry name" value="GAF"/>
    <property type="match status" value="1"/>
</dbReference>
<dbReference type="Gene3D" id="3.30.565.10">
    <property type="entry name" value="Histidine kinase-like ATPase, C-terminal domain"/>
    <property type="match status" value="1"/>
</dbReference>
<feature type="domain" description="Phytochrome chromophore attachment site" evidence="17">
    <location>
        <begin position="1116"/>
        <end position="1266"/>
    </location>
</feature>
<evidence type="ECO:0000256" key="10">
    <source>
        <dbReference type="ARBA" id="ARBA00022840"/>
    </source>
</evidence>
<dbReference type="SUPFAM" id="SSF52738">
    <property type="entry name" value="Methylesterase CheB, C-terminal domain"/>
    <property type="match status" value="1"/>
</dbReference>
<evidence type="ECO:0000256" key="6">
    <source>
        <dbReference type="ARBA" id="ARBA00022679"/>
    </source>
</evidence>
<dbReference type="GO" id="GO:0005737">
    <property type="term" value="C:cytoplasm"/>
    <property type="evidence" value="ECO:0007669"/>
    <property type="project" value="InterPro"/>
</dbReference>
<dbReference type="SUPFAM" id="SSF47384">
    <property type="entry name" value="Homodimeric domain of signal transducing histidine kinase"/>
    <property type="match status" value="1"/>
</dbReference>
<evidence type="ECO:0000259" key="22">
    <source>
        <dbReference type="PROSITE" id="PS50122"/>
    </source>
</evidence>
<dbReference type="SUPFAM" id="SSF47757">
    <property type="entry name" value="Chemotaxis receptor methyltransferase CheR, N-terminal domain"/>
    <property type="match status" value="1"/>
</dbReference>
<comment type="catalytic activity">
    <reaction evidence="1">
        <text>ATP + protein L-histidine = ADP + protein N-phospho-L-histidine.</text>
        <dbReference type="EC" id="2.7.13.3"/>
    </reaction>
</comment>
<dbReference type="CDD" id="cd16922">
    <property type="entry name" value="HATPase_EvgS-ArcB-TorS-like"/>
    <property type="match status" value="1"/>
</dbReference>
<keyword evidence="12" id="KW-0472">Membrane</keyword>
<dbReference type="InterPro" id="IPR001610">
    <property type="entry name" value="PAC"/>
</dbReference>
<dbReference type="CDD" id="cd00082">
    <property type="entry name" value="HisKA"/>
    <property type="match status" value="1"/>
</dbReference>
<dbReference type="SUPFAM" id="SSF53335">
    <property type="entry name" value="S-adenosyl-L-methionine-dependent methyltransferases"/>
    <property type="match status" value="1"/>
</dbReference>
<feature type="domain" description="PAS" evidence="20">
    <location>
        <begin position="841"/>
        <end position="910"/>
    </location>
</feature>
<gene>
    <name evidence="24" type="ORF">HCG48_02320</name>
</gene>
<evidence type="ECO:0000256" key="3">
    <source>
        <dbReference type="ARBA" id="ARBA00006402"/>
    </source>
</evidence>
<dbReference type="PROSITE" id="PS50109">
    <property type="entry name" value="HIS_KIN"/>
    <property type="match status" value="1"/>
</dbReference>
<dbReference type="SMART" id="SM00138">
    <property type="entry name" value="MeTrc"/>
    <property type="match status" value="1"/>
</dbReference>
<feature type="domain" description="Histidine kinase" evidence="18">
    <location>
        <begin position="1314"/>
        <end position="1554"/>
    </location>
</feature>
<dbReference type="Gene3D" id="3.40.50.150">
    <property type="entry name" value="Vaccinia Virus protein VP39"/>
    <property type="match status" value="1"/>
</dbReference>
<dbReference type="InterPro" id="IPR000780">
    <property type="entry name" value="CheR_MeTrfase"/>
</dbReference>
<dbReference type="PROSITE" id="PS50123">
    <property type="entry name" value="CHER"/>
    <property type="match status" value="1"/>
</dbReference>
<evidence type="ECO:0000256" key="4">
    <source>
        <dbReference type="ARBA" id="ARBA00012438"/>
    </source>
</evidence>
<dbReference type="SMART" id="SM00387">
    <property type="entry name" value="HATPase_c"/>
    <property type="match status" value="1"/>
</dbReference>
<dbReference type="FunFam" id="3.30.565.10:FF:000010">
    <property type="entry name" value="Sensor histidine kinase RcsC"/>
    <property type="match status" value="1"/>
</dbReference>
<feature type="domain" description="Response regulatory" evidence="19">
    <location>
        <begin position="1579"/>
        <end position="1694"/>
    </location>
</feature>
<dbReference type="NCBIfam" id="TIGR00229">
    <property type="entry name" value="sensory_box"/>
    <property type="match status" value="2"/>
</dbReference>
<dbReference type="InterPro" id="IPR003594">
    <property type="entry name" value="HATPase_dom"/>
</dbReference>
<feature type="domain" description="PAC" evidence="21">
    <location>
        <begin position="1044"/>
        <end position="1096"/>
    </location>
</feature>
<dbReference type="Pfam" id="PF08448">
    <property type="entry name" value="PAS_4"/>
    <property type="match status" value="1"/>
</dbReference>
<dbReference type="Pfam" id="PF01739">
    <property type="entry name" value="CheR"/>
    <property type="match status" value="1"/>
</dbReference>
<dbReference type="InterPro" id="IPR013655">
    <property type="entry name" value="PAS_fold_3"/>
</dbReference>
<dbReference type="GO" id="GO:0000155">
    <property type="term" value="F:phosphorelay sensor kinase activity"/>
    <property type="evidence" value="ECO:0007669"/>
    <property type="project" value="InterPro"/>
</dbReference>
<name>A0A6H1TSJ0_9CYAN</name>
<dbReference type="Gene3D" id="3.30.450.20">
    <property type="entry name" value="PAS domain"/>
    <property type="match status" value="3"/>
</dbReference>
<dbReference type="InterPro" id="IPR000700">
    <property type="entry name" value="PAS-assoc_C"/>
</dbReference>
<dbReference type="InterPro" id="IPR013656">
    <property type="entry name" value="PAS_4"/>
</dbReference>
<feature type="coiled-coil region" evidence="16">
    <location>
        <begin position="639"/>
        <end position="729"/>
    </location>
</feature>
<evidence type="ECO:0000259" key="20">
    <source>
        <dbReference type="PROSITE" id="PS50112"/>
    </source>
</evidence>
<evidence type="ECO:0000256" key="14">
    <source>
        <dbReference type="PROSITE-ProRule" id="PRU00050"/>
    </source>
</evidence>
<evidence type="ECO:0000256" key="7">
    <source>
        <dbReference type="ARBA" id="ARBA00022692"/>
    </source>
</evidence>
<dbReference type="InterPro" id="IPR011006">
    <property type="entry name" value="CheY-like_superfamily"/>
</dbReference>
<dbReference type="CDD" id="cd16434">
    <property type="entry name" value="CheB-CheR_fusion"/>
    <property type="match status" value="1"/>
</dbReference>
<dbReference type="InterPro" id="IPR022642">
    <property type="entry name" value="CheR_C"/>
</dbReference>
<dbReference type="InterPro" id="IPR029016">
    <property type="entry name" value="GAF-like_dom_sf"/>
</dbReference>
<dbReference type="SMART" id="SM00086">
    <property type="entry name" value="PAC"/>
    <property type="match status" value="1"/>
</dbReference>
<dbReference type="GO" id="GO:0005524">
    <property type="term" value="F:ATP binding"/>
    <property type="evidence" value="ECO:0007669"/>
    <property type="project" value="UniProtKB-KW"/>
</dbReference>
<dbReference type="RefSeq" id="WP_168567719.1">
    <property type="nucleotide sequence ID" value="NZ_CP051167.1"/>
</dbReference>
<dbReference type="SUPFAM" id="SSF55785">
    <property type="entry name" value="PYP-like sensor domain (PAS domain)"/>
    <property type="match status" value="3"/>
</dbReference>
<dbReference type="SMART" id="SM00091">
    <property type="entry name" value="PAS"/>
    <property type="match status" value="3"/>
</dbReference>
<feature type="active site" evidence="14">
    <location>
        <position position="17"/>
    </location>
</feature>
<comment type="similarity">
    <text evidence="3">In the N-terminal section; belongs to the phytochrome family.</text>
</comment>
<dbReference type="PROSITE" id="PS50122">
    <property type="entry name" value="CHEB"/>
    <property type="match status" value="1"/>
</dbReference>
<evidence type="ECO:0000256" key="2">
    <source>
        <dbReference type="ARBA" id="ARBA00004370"/>
    </source>
</evidence>
<evidence type="ECO:0000259" key="19">
    <source>
        <dbReference type="PROSITE" id="PS50110"/>
    </source>
</evidence>
<dbReference type="GO" id="GO:0008757">
    <property type="term" value="F:S-adenosylmethionine-dependent methyltransferase activity"/>
    <property type="evidence" value="ECO:0007669"/>
    <property type="project" value="InterPro"/>
</dbReference>
<dbReference type="InterPro" id="IPR003661">
    <property type="entry name" value="HisK_dim/P_dom"/>
</dbReference>
<dbReference type="GO" id="GO:0008984">
    <property type="term" value="F:protein-glutamate methylesterase activity"/>
    <property type="evidence" value="ECO:0007669"/>
    <property type="project" value="InterPro"/>
</dbReference>
<dbReference type="Pfam" id="PF02518">
    <property type="entry name" value="HATPase_c"/>
    <property type="match status" value="1"/>
</dbReference>
<dbReference type="Pfam" id="PF08447">
    <property type="entry name" value="PAS_3"/>
    <property type="match status" value="1"/>
</dbReference>
<keyword evidence="11" id="KW-1133">Transmembrane helix</keyword>
<reference evidence="24 25" key="1">
    <citation type="submission" date="2020-04" db="EMBL/GenBank/DDBJ databases">
        <authorList>
            <person name="Basu S."/>
            <person name="Maruthanayagam V."/>
            <person name="Chakraborty S."/>
            <person name="Pramanik A."/>
            <person name="Mukherjee J."/>
            <person name="Brink B."/>
        </authorList>
    </citation>
    <scope>NUCLEOTIDE SEQUENCE [LARGE SCALE GENOMIC DNA]</scope>
    <source>
        <strain evidence="24 25">AP17</strain>
    </source>
</reference>
<evidence type="ECO:0000259" key="18">
    <source>
        <dbReference type="PROSITE" id="PS50109"/>
    </source>
</evidence>
<feature type="coiled-coil region" evidence="16">
    <location>
        <begin position="1277"/>
        <end position="1314"/>
    </location>
</feature>
<keyword evidence="5 15" id="KW-0597">Phosphoprotein</keyword>
<dbReference type="InterPro" id="IPR000673">
    <property type="entry name" value="Sig_transdc_resp-reg_Me-estase"/>
</dbReference>
<evidence type="ECO:0000256" key="8">
    <source>
        <dbReference type="ARBA" id="ARBA00022741"/>
    </source>
</evidence>
<dbReference type="InterPro" id="IPR036890">
    <property type="entry name" value="HATPase_C_sf"/>
</dbReference>
<dbReference type="InterPro" id="IPR000014">
    <property type="entry name" value="PAS"/>
</dbReference>
<keyword evidence="9" id="KW-0418">Kinase</keyword>
<keyword evidence="14" id="KW-0145">Chemotaxis</keyword>
<dbReference type="GO" id="GO:0016020">
    <property type="term" value="C:membrane"/>
    <property type="evidence" value="ECO:0007669"/>
    <property type="project" value="UniProtKB-SubCell"/>
</dbReference>
<dbReference type="Proteomes" id="UP000500857">
    <property type="component" value="Chromosome"/>
</dbReference>
<evidence type="ECO:0000259" key="21">
    <source>
        <dbReference type="PROSITE" id="PS50113"/>
    </source>
</evidence>
<dbReference type="Pfam" id="PF00072">
    <property type="entry name" value="Response_reg"/>
    <property type="match status" value="1"/>
</dbReference>
<keyword evidence="8" id="KW-0547">Nucleotide-binding</keyword>
<dbReference type="SUPFAM" id="SSF52172">
    <property type="entry name" value="CheY-like"/>
    <property type="match status" value="1"/>
</dbReference>
<evidence type="ECO:0000259" key="23">
    <source>
        <dbReference type="PROSITE" id="PS50123"/>
    </source>
</evidence>
<dbReference type="Pfam" id="PF13596">
    <property type="entry name" value="PAS_10"/>
    <property type="match status" value="1"/>
</dbReference>
<evidence type="ECO:0000313" key="24">
    <source>
        <dbReference type="EMBL" id="QIZ69562.1"/>
    </source>
</evidence>
<comment type="subcellular location">
    <subcellularLocation>
        <location evidence="2">Membrane</location>
    </subcellularLocation>
</comment>
<sequence length="1807" mass="204775">MSEAAENHCFVIGVGASAGGLRAVEEFFDHMPAESGAAFVVVQHLSPDFKSLMKELLERRTRMIVKRVQDGMKVEPNIVYLITPRNNLVIEDGTLKLIEQNEFPRQQPNFPIDIFLDSLAKDRGDRAMGVVLSGTGSDGSRGLQSISEAGGLTFVQSPTTAEFDGMPQSAIATGIVDRVLPPQEIAQTIYEIITMKHSGTAQPDTLLPEIESDKLRAIVQILNQYEKLDFSYYKTNTLSRRIYRRCSLSGYNLLDEYIDYLRISEEERGLLRDDLMIGVTRFFRDPEAWEYLEEEVLPELVGALENGQQLRVWVTACATGEEAYSMAIVLDEAIARLGKHLSVKIFATDIDSTALAKAAEGVYPESIAIDLSRQRLEKYFTFRDRHFHITRSLRENIIFAPHNLAKNAGFTRMHLISCRNVLIYMQPTLQQHVMRMLHFSLMHKGVLFLGAAETPGDLLEEFSPLYERYKIYQKRRNVRLPILTQNLEYTVPLTPRPPIAGRRSTHQFDPILTRAFSAFTKRRNCSCLLVNDNLELFHVVTDAAEIMEFPEGGMTRMIADLVPDELRLPIDTALHRAKRERKPVLYGSIHFNQGDVIRSVNLEVTYHCGDTRMDDFFMLAIENEDRPNLPRPIETFQQDAEATQRIVDLEYELQQTRENLQATIEELETTNEEQQATNEELLASNEELQSTNEELHSVNEELYTVNTEYQTKIRELTELTNDIDNLLRSSEIGVIFLDRHLRVRKFTPAATPAVNLVATDVDRPIQHITHNLDCPDLIDLLQMVLETERPIEREVYLEQTHTNLLMRIYPYLRDDGHGDGLAINFVNIDEIKRVQQALEQRTEELEMLYGTSPIGLALIDSDYRFVRINEVMAQINGLSAEDHLGKTIGELLPKLAPSVEPLLAQVLESNEPIRNLEVRGTTPAEPELMRDWIASYLPVELADGRRAVNAVVVDVTELKQTQAALRQSQERLQDLMRSSQTILLSCEPEPNYPIKFISENVEQVLGYSARAFVETAEFWIEHIHPDDRDRILAGFKYLGDDRSYSHEYRLRAADGSYRWFFAQMRLMENGDGSDRECVGYLVDISDRKEAEQLLEQQIQRERLVQQISNEIRKSLDPQQIFETAVKWIGQTFQVDRCVLHVYRGDGTDEDLTEALPIVAEYLNGEVPSARGISFPTFGNPPFETLLARDTPEASLRDRAIACDAIADDPLFAPQLALYQQLAIVSMLAIRTSYQNQTNGAISLHHCKTRRHWTEPEIEMLEAVAAQVGIAIAHAQLLQEARQRQQTLAHQNLALEEASQQAQAASRAKSEFLANMSHEIRTPMNAILGFSDLLHVLLQDPQGKSYLQLIQSNGRMLLTLIDDILDLSKVEAGQLKLLYEPVNLHHLLEDIKQIFAQRAAQKGLAVILNIADSLPRQISIDEIRLRQILFNLLGNAVKFTEEGKIEIGVRDYPVLEAENEPDEPARIEDNGGDRDEQFGLEITIADTGIGLSPEEQTIIFDPFQQVRGNSNRKYGGTGLGLTITRRLTEMMGGQISVDSEVNKGSTFTLRFPHLRVLPENAIVASKPVEPISLKELPPLSILIVDDVESNCELLCAYLEDSPHQILTAQNGTTALEIARSHHPDLIFLDLVMPPPGGKTVLKTLKQDERTRDIPVVMVTASIQEKDLQELQPLTQGFLRKPVSRTEITRELQRLFGQQTALPSESLPIPEAAIALSEEALRKLPELLTLLQQEEEQVWQSLHRTLALDRVRVFTAKLQRWASEYECPQLQAYVSTLSEQITGFDLVNLPKTLAAFPQVKKQLEKLLDR</sequence>
<dbReference type="SUPFAM" id="SSF55874">
    <property type="entry name" value="ATPase domain of HSP90 chaperone/DNA topoisomerase II/histidine kinase"/>
    <property type="match status" value="1"/>
</dbReference>
<feature type="domain" description="CheR-type methyltransferase" evidence="23">
    <location>
        <begin position="209"/>
        <end position="479"/>
    </location>
</feature>
<keyword evidence="16" id="KW-0175">Coiled coil</keyword>
<evidence type="ECO:0000256" key="12">
    <source>
        <dbReference type="ARBA" id="ARBA00023136"/>
    </source>
</evidence>
<dbReference type="InterPro" id="IPR035909">
    <property type="entry name" value="CheB_C"/>
</dbReference>
<dbReference type="PROSITE" id="PS50113">
    <property type="entry name" value="PAC"/>
    <property type="match status" value="1"/>
</dbReference>
<dbReference type="InterPro" id="IPR035965">
    <property type="entry name" value="PAS-like_dom_sf"/>
</dbReference>
<dbReference type="InterPro" id="IPR022641">
    <property type="entry name" value="CheR_N"/>
</dbReference>
<evidence type="ECO:0000256" key="5">
    <source>
        <dbReference type="ARBA" id="ARBA00022553"/>
    </source>
</evidence>
<dbReference type="InterPro" id="IPR003018">
    <property type="entry name" value="GAF"/>
</dbReference>
<keyword evidence="7" id="KW-0812">Transmembrane</keyword>
<feature type="active site" evidence="14">
    <location>
        <position position="138"/>
    </location>
</feature>
<dbReference type="SUPFAM" id="SSF55781">
    <property type="entry name" value="GAF domain-like"/>
    <property type="match status" value="1"/>
</dbReference>
<dbReference type="Pfam" id="PF03705">
    <property type="entry name" value="CheR_N"/>
    <property type="match status" value="1"/>
</dbReference>
<evidence type="ECO:0000256" key="13">
    <source>
        <dbReference type="ARBA" id="ARBA00074306"/>
    </source>
</evidence>
<protein>
    <recommendedName>
        <fullName evidence="13">Circadian input-output histidine kinase CikA</fullName>
        <ecNumber evidence="4">2.7.13.3</ecNumber>
    </recommendedName>
</protein>
<evidence type="ECO:0000256" key="15">
    <source>
        <dbReference type="PROSITE-ProRule" id="PRU00169"/>
    </source>
</evidence>
<dbReference type="SMART" id="SM00448">
    <property type="entry name" value="REC"/>
    <property type="match status" value="1"/>
</dbReference>
<dbReference type="PROSITE" id="PS50046">
    <property type="entry name" value="PHYTOCHROME_2"/>
    <property type="match status" value="1"/>
</dbReference>
<evidence type="ECO:0000313" key="25">
    <source>
        <dbReference type="Proteomes" id="UP000500857"/>
    </source>
</evidence>
<dbReference type="EMBL" id="CP051167">
    <property type="protein sequence ID" value="QIZ69562.1"/>
    <property type="molecule type" value="Genomic_DNA"/>
</dbReference>
<dbReference type="PROSITE" id="PS50110">
    <property type="entry name" value="RESPONSE_REGULATORY"/>
    <property type="match status" value="1"/>
</dbReference>
<keyword evidence="14" id="KW-0378">Hydrolase</keyword>
<evidence type="ECO:0000256" key="1">
    <source>
        <dbReference type="ARBA" id="ARBA00000085"/>
    </source>
</evidence>
<dbReference type="Gene3D" id="3.40.50.2300">
    <property type="match status" value="1"/>
</dbReference>
<dbReference type="PANTHER" id="PTHR24422">
    <property type="entry name" value="CHEMOTAXIS PROTEIN METHYLTRANSFERASE"/>
    <property type="match status" value="1"/>
</dbReference>